<dbReference type="AlphaFoldDB" id="F8E8E7"/>
<dbReference type="Gene3D" id="1.20.120.580">
    <property type="entry name" value="bsu32300-like"/>
    <property type="match status" value="1"/>
</dbReference>
<dbReference type="KEGG" id="fsi:Flexsi_0306"/>
<evidence type="ECO:0000313" key="8">
    <source>
        <dbReference type="Proteomes" id="UP000006621"/>
    </source>
</evidence>
<dbReference type="HOGENOM" id="CLU_142825_3_3_0"/>
<dbReference type="PANTHER" id="PTHR34139:SF1">
    <property type="entry name" value="RNASE MJ1380-RELATED"/>
    <property type="match status" value="1"/>
</dbReference>
<name>F8E8E7_FLESM</name>
<dbReference type="Proteomes" id="UP000006621">
    <property type="component" value="Chromosome"/>
</dbReference>
<sequence>MYNRDINLYINDILDSAEAIKDFVDNMDYEDFCNDRKTFSATIREYIVIGEAISSLMEILEKKFPEYPWRMIKDFRNFIVHEYFGIDKKIVWDLTSKELDELIKNIQILKKDYDI</sequence>
<gene>
    <name evidence="7" type="ordered locus">Flexsi_0306</name>
</gene>
<keyword evidence="8" id="KW-1185">Reference proteome</keyword>
<dbReference type="GO" id="GO:0004540">
    <property type="term" value="F:RNA nuclease activity"/>
    <property type="evidence" value="ECO:0007669"/>
    <property type="project" value="InterPro"/>
</dbReference>
<dbReference type="GO" id="GO:0110001">
    <property type="term" value="C:toxin-antitoxin complex"/>
    <property type="evidence" value="ECO:0007669"/>
    <property type="project" value="InterPro"/>
</dbReference>
<keyword evidence="3" id="KW-0540">Nuclease</keyword>
<dbReference type="InterPro" id="IPR037038">
    <property type="entry name" value="HepT-like_sf"/>
</dbReference>
<dbReference type="InterPro" id="IPR051813">
    <property type="entry name" value="HepT_RNase_toxin"/>
</dbReference>
<dbReference type="Pfam" id="PF01934">
    <property type="entry name" value="HepT-like"/>
    <property type="match status" value="1"/>
</dbReference>
<dbReference type="GO" id="GO:0016787">
    <property type="term" value="F:hydrolase activity"/>
    <property type="evidence" value="ECO:0007669"/>
    <property type="project" value="UniProtKB-KW"/>
</dbReference>
<evidence type="ECO:0000256" key="1">
    <source>
        <dbReference type="ARBA" id="ARBA00022553"/>
    </source>
</evidence>
<proteinExistence type="inferred from homology"/>
<keyword evidence="1" id="KW-0597">Phosphoprotein</keyword>
<evidence type="ECO:0008006" key="9">
    <source>
        <dbReference type="Google" id="ProtNLM"/>
    </source>
</evidence>
<keyword evidence="4" id="KW-0547">Nucleotide-binding</keyword>
<dbReference type="InterPro" id="IPR008201">
    <property type="entry name" value="HepT-like"/>
</dbReference>
<protein>
    <recommendedName>
        <fullName evidence="9">DUF86 domain-containing protein</fullName>
    </recommendedName>
</protein>
<evidence type="ECO:0000256" key="4">
    <source>
        <dbReference type="ARBA" id="ARBA00022741"/>
    </source>
</evidence>
<dbReference type="PANTHER" id="PTHR34139">
    <property type="entry name" value="UPF0331 PROTEIN MJ0127"/>
    <property type="match status" value="1"/>
</dbReference>
<organism evidence="7 8">
    <name type="scientific">Flexistipes sinusarabici (strain ATCC 49648 / DSM 4947 / MAS 10)</name>
    <dbReference type="NCBI Taxonomy" id="717231"/>
    <lineage>
        <taxon>Bacteria</taxon>
        <taxon>Pseudomonadati</taxon>
        <taxon>Deferribacterota</taxon>
        <taxon>Deferribacteres</taxon>
        <taxon>Deferribacterales</taxon>
        <taxon>Flexistipitaceae</taxon>
        <taxon>Flexistipes</taxon>
    </lineage>
</organism>
<evidence type="ECO:0000256" key="5">
    <source>
        <dbReference type="ARBA" id="ARBA00022801"/>
    </source>
</evidence>
<evidence type="ECO:0000256" key="6">
    <source>
        <dbReference type="ARBA" id="ARBA00024207"/>
    </source>
</evidence>
<keyword evidence="5" id="KW-0378">Hydrolase</keyword>
<dbReference type="RefSeq" id="WP_013885507.1">
    <property type="nucleotide sequence ID" value="NC_015672.1"/>
</dbReference>
<accession>F8E8E7</accession>
<evidence type="ECO:0000313" key="7">
    <source>
        <dbReference type="EMBL" id="AEI13996.1"/>
    </source>
</evidence>
<dbReference type="GO" id="GO:0000166">
    <property type="term" value="F:nucleotide binding"/>
    <property type="evidence" value="ECO:0007669"/>
    <property type="project" value="UniProtKB-KW"/>
</dbReference>
<evidence type="ECO:0000256" key="3">
    <source>
        <dbReference type="ARBA" id="ARBA00022722"/>
    </source>
</evidence>
<dbReference type="STRING" id="717231.Flexsi_0306"/>
<reference evidence="7 8" key="1">
    <citation type="journal article" date="2011" name="Stand. Genomic Sci.">
        <title>Genome sequence of the moderately thermophilic halophile Flexistipes sinusarabici strain (MAS10).</title>
        <authorList>
            <person name="Lapidus A."/>
            <person name="Chertkov O."/>
            <person name="Nolan M."/>
            <person name="Lucas S."/>
            <person name="Hammon N."/>
            <person name="Deshpande S."/>
            <person name="Cheng J.F."/>
            <person name="Tapia R."/>
            <person name="Han C."/>
            <person name="Goodwin L."/>
            <person name="Pitluck S."/>
            <person name="Liolios K."/>
            <person name="Pagani I."/>
            <person name="Ivanova N."/>
            <person name="Huntemann M."/>
            <person name="Mavromatis K."/>
            <person name="Mikhailova N."/>
            <person name="Pati A."/>
            <person name="Chen A."/>
            <person name="Palaniappan K."/>
            <person name="Land M."/>
            <person name="Hauser L."/>
            <person name="Brambilla E.M."/>
            <person name="Rohde M."/>
            <person name="Abt B."/>
            <person name="Spring S."/>
            <person name="Goker M."/>
            <person name="Bristow J."/>
            <person name="Eisen J.A."/>
            <person name="Markowitz V."/>
            <person name="Hugenholtz P."/>
            <person name="Kyrpides N.C."/>
            <person name="Klenk H.P."/>
            <person name="Woyke T."/>
        </authorList>
    </citation>
    <scope>NUCLEOTIDE SEQUENCE [LARGE SCALE GENOMIC DNA]</scope>
    <source>
        <strain evidence="8">DSM 4947 / MAS 10</strain>
    </source>
</reference>
<comment type="similarity">
    <text evidence="6">Belongs to the HepT RNase toxin family.</text>
</comment>
<reference evidence="8" key="2">
    <citation type="submission" date="2011-06" db="EMBL/GenBank/DDBJ databases">
        <title>The complete genome of Flexistipes sinusarabici DSM 4947.</title>
        <authorList>
            <person name="Lucas S."/>
            <person name="Han J."/>
            <person name="Lapidus A."/>
            <person name="Bruce D."/>
            <person name="Goodwin L."/>
            <person name="Pitluck S."/>
            <person name="Peters L."/>
            <person name="Kyrpides N."/>
            <person name="Mavromatis K."/>
            <person name="Ivanova N."/>
            <person name="Mikhailova N."/>
            <person name="Chertkov O."/>
            <person name="Detter J.C."/>
            <person name="Tapia R."/>
            <person name="Han C."/>
            <person name="Land M."/>
            <person name="Hauser L."/>
            <person name="Markowitz V."/>
            <person name="Cheng J.-F."/>
            <person name="Hugenholtz P."/>
            <person name="Woyke T."/>
            <person name="Wu D."/>
            <person name="Spring S."/>
            <person name="Schroeder M."/>
            <person name="Brambilla E."/>
            <person name="Klenk H.-P."/>
            <person name="Eisen J.A."/>
        </authorList>
    </citation>
    <scope>NUCLEOTIDE SEQUENCE [LARGE SCALE GENOMIC DNA]</scope>
    <source>
        <strain evidence="8">DSM 4947 / MAS 10</strain>
    </source>
</reference>
<keyword evidence="2" id="KW-1277">Toxin-antitoxin system</keyword>
<dbReference type="eggNOG" id="COG2361">
    <property type="taxonomic scope" value="Bacteria"/>
</dbReference>
<dbReference type="EMBL" id="CP002858">
    <property type="protein sequence ID" value="AEI13996.1"/>
    <property type="molecule type" value="Genomic_DNA"/>
</dbReference>
<evidence type="ECO:0000256" key="2">
    <source>
        <dbReference type="ARBA" id="ARBA00022649"/>
    </source>
</evidence>
<dbReference type="OrthoDB" id="9802833at2"/>